<evidence type="ECO:0000256" key="1">
    <source>
        <dbReference type="SAM" id="MobiDB-lite"/>
    </source>
</evidence>
<feature type="region of interest" description="Disordered" evidence="1">
    <location>
        <begin position="34"/>
        <end position="54"/>
    </location>
</feature>
<sequence length="85" mass="8489">MPTNLPSTRHGSQRTRLRAARAAAAGMVVAPGTPVRPVVTPPSPPLTPDLPKPAASDLVPVTRVDDATILPPAAAAAPADGVASL</sequence>
<feature type="compositionally biased region" description="Pro residues" evidence="1">
    <location>
        <begin position="39"/>
        <end position="51"/>
    </location>
</feature>
<organism evidence="2 3">
    <name type="scientific">Allomyces macrogynus (strain ATCC 38327)</name>
    <name type="common">Allomyces javanicus var. macrogynus</name>
    <dbReference type="NCBI Taxonomy" id="578462"/>
    <lineage>
        <taxon>Eukaryota</taxon>
        <taxon>Fungi</taxon>
        <taxon>Fungi incertae sedis</taxon>
        <taxon>Blastocladiomycota</taxon>
        <taxon>Blastocladiomycetes</taxon>
        <taxon>Blastocladiales</taxon>
        <taxon>Blastocladiaceae</taxon>
        <taxon>Allomyces</taxon>
    </lineage>
</organism>
<dbReference type="EMBL" id="GG745334">
    <property type="protein sequence ID" value="KNE59533.1"/>
    <property type="molecule type" value="Genomic_DNA"/>
</dbReference>
<dbReference type="AlphaFoldDB" id="A0A0L0SAE5"/>
<evidence type="ECO:0000313" key="2">
    <source>
        <dbReference type="EMBL" id="KNE59533.1"/>
    </source>
</evidence>
<gene>
    <name evidence="2" type="ORF">AMAG_18197</name>
</gene>
<evidence type="ECO:0000313" key="3">
    <source>
        <dbReference type="Proteomes" id="UP000054350"/>
    </source>
</evidence>
<dbReference type="Proteomes" id="UP000054350">
    <property type="component" value="Unassembled WGS sequence"/>
</dbReference>
<keyword evidence="3" id="KW-1185">Reference proteome</keyword>
<name>A0A0L0SAE5_ALLM3</name>
<reference evidence="3" key="2">
    <citation type="submission" date="2009-11" db="EMBL/GenBank/DDBJ databases">
        <title>The Genome Sequence of Allomyces macrogynus strain ATCC 38327.</title>
        <authorList>
            <consortium name="The Broad Institute Genome Sequencing Platform"/>
            <person name="Russ C."/>
            <person name="Cuomo C."/>
            <person name="Shea T."/>
            <person name="Young S.K."/>
            <person name="Zeng Q."/>
            <person name="Koehrsen M."/>
            <person name="Haas B."/>
            <person name="Borodovsky M."/>
            <person name="Guigo R."/>
            <person name="Alvarado L."/>
            <person name="Berlin A."/>
            <person name="Borenstein D."/>
            <person name="Chen Z."/>
            <person name="Engels R."/>
            <person name="Freedman E."/>
            <person name="Gellesch M."/>
            <person name="Goldberg J."/>
            <person name="Griggs A."/>
            <person name="Gujja S."/>
            <person name="Heiman D."/>
            <person name="Hepburn T."/>
            <person name="Howarth C."/>
            <person name="Jen D."/>
            <person name="Larson L."/>
            <person name="Lewis B."/>
            <person name="Mehta T."/>
            <person name="Park D."/>
            <person name="Pearson M."/>
            <person name="Roberts A."/>
            <person name="Saif S."/>
            <person name="Shenoy N."/>
            <person name="Sisk P."/>
            <person name="Stolte C."/>
            <person name="Sykes S."/>
            <person name="Walk T."/>
            <person name="White J."/>
            <person name="Yandava C."/>
            <person name="Burger G."/>
            <person name="Gray M.W."/>
            <person name="Holland P.W.H."/>
            <person name="King N."/>
            <person name="Lang F.B.F."/>
            <person name="Roger A.J."/>
            <person name="Ruiz-Trillo I."/>
            <person name="Lander E."/>
            <person name="Nusbaum C."/>
        </authorList>
    </citation>
    <scope>NUCLEOTIDE SEQUENCE [LARGE SCALE GENOMIC DNA]</scope>
    <source>
        <strain evidence="3">ATCC 38327</strain>
    </source>
</reference>
<dbReference type="VEuPathDB" id="FungiDB:AMAG_18197"/>
<accession>A0A0L0SAE5</accession>
<protein>
    <submittedName>
        <fullName evidence="2">Uncharacterized protein</fullName>
    </submittedName>
</protein>
<proteinExistence type="predicted"/>
<reference evidence="2 3" key="1">
    <citation type="submission" date="2009-11" db="EMBL/GenBank/DDBJ databases">
        <title>Annotation of Allomyces macrogynus ATCC 38327.</title>
        <authorList>
            <consortium name="The Broad Institute Genome Sequencing Platform"/>
            <person name="Russ C."/>
            <person name="Cuomo C."/>
            <person name="Burger G."/>
            <person name="Gray M.W."/>
            <person name="Holland P.W.H."/>
            <person name="King N."/>
            <person name="Lang F.B.F."/>
            <person name="Roger A.J."/>
            <person name="Ruiz-Trillo I."/>
            <person name="Young S.K."/>
            <person name="Zeng Q."/>
            <person name="Gargeya S."/>
            <person name="Fitzgerald M."/>
            <person name="Haas B."/>
            <person name="Abouelleil A."/>
            <person name="Alvarado L."/>
            <person name="Arachchi H.M."/>
            <person name="Berlin A."/>
            <person name="Chapman S.B."/>
            <person name="Gearin G."/>
            <person name="Goldberg J."/>
            <person name="Griggs A."/>
            <person name="Gujja S."/>
            <person name="Hansen M."/>
            <person name="Heiman D."/>
            <person name="Howarth C."/>
            <person name="Larimer J."/>
            <person name="Lui A."/>
            <person name="MacDonald P.J.P."/>
            <person name="McCowen C."/>
            <person name="Montmayeur A."/>
            <person name="Murphy C."/>
            <person name="Neiman D."/>
            <person name="Pearson M."/>
            <person name="Priest M."/>
            <person name="Roberts A."/>
            <person name="Saif S."/>
            <person name="Shea T."/>
            <person name="Sisk P."/>
            <person name="Stolte C."/>
            <person name="Sykes S."/>
            <person name="Wortman J."/>
            <person name="Nusbaum C."/>
            <person name="Birren B."/>
        </authorList>
    </citation>
    <scope>NUCLEOTIDE SEQUENCE [LARGE SCALE GENOMIC DNA]</scope>
    <source>
        <strain evidence="2 3">ATCC 38327</strain>
    </source>
</reference>